<dbReference type="EMBL" id="GDIP01241542">
    <property type="protein sequence ID" value="JAI81859.1"/>
    <property type="molecule type" value="Transcribed_RNA"/>
</dbReference>
<dbReference type="EMBL" id="GDIQ01001215">
    <property type="protein sequence ID" value="JAN93522.1"/>
    <property type="molecule type" value="Transcribed_RNA"/>
</dbReference>
<protein>
    <submittedName>
        <fullName evidence="2">Uncharacterized protein</fullName>
    </submittedName>
</protein>
<reference evidence="1" key="3">
    <citation type="submission" date="2015-10" db="EMBL/GenBank/DDBJ databases">
        <authorList>
            <person name="Gilbert D.G."/>
        </authorList>
    </citation>
    <scope>NUCLEOTIDE SEQUENCE</scope>
</reference>
<reference evidence="2" key="2">
    <citation type="submission" date="2015-10" db="EMBL/GenBank/DDBJ databases">
        <title>EvidentialGene: Evidence-directed Construction of Complete mRNA Transcriptomes without Genomes.</title>
        <authorList>
            <person name="Gilbert D.G."/>
        </authorList>
    </citation>
    <scope>NUCLEOTIDE SEQUENCE</scope>
</reference>
<name>A0A0P6JQ35_9CRUS</name>
<dbReference type="AlphaFoldDB" id="A0A0P6JQ35"/>
<accession>A0A0P6JQ35</accession>
<reference evidence="1" key="1">
    <citation type="submission" date="2015-10" db="EMBL/GenBank/DDBJ databases">
        <title>Daphnia magna gene sets from two clonal populations assembled and annotated with EvidentialGene.</title>
        <authorList>
            <person name="Gilbert D."/>
            <person name="Podicheti R."/>
            <person name="Orsini L."/>
            <person name="Colbourne J."/>
            <person name="Pfrender M."/>
        </authorList>
    </citation>
    <scope>NUCLEOTIDE SEQUENCE</scope>
</reference>
<evidence type="ECO:0000313" key="1">
    <source>
        <dbReference type="EMBL" id="JAI81859.1"/>
    </source>
</evidence>
<evidence type="ECO:0000313" key="2">
    <source>
        <dbReference type="EMBL" id="JAN93522.1"/>
    </source>
</evidence>
<proteinExistence type="predicted"/>
<sequence length="69" mass="7978">MPANLERNGRRSGIQFRMPRVNIAGIYGHNLIMIYSRASSLLSKEFKFKGYNECGMNTRYAKLLLTMFT</sequence>
<organism evidence="2">
    <name type="scientific">Daphnia magna</name>
    <dbReference type="NCBI Taxonomy" id="35525"/>
    <lineage>
        <taxon>Eukaryota</taxon>
        <taxon>Metazoa</taxon>
        <taxon>Ecdysozoa</taxon>
        <taxon>Arthropoda</taxon>
        <taxon>Crustacea</taxon>
        <taxon>Branchiopoda</taxon>
        <taxon>Diplostraca</taxon>
        <taxon>Cladocera</taxon>
        <taxon>Anomopoda</taxon>
        <taxon>Daphniidae</taxon>
        <taxon>Daphnia</taxon>
    </lineage>
</organism>